<protein>
    <recommendedName>
        <fullName evidence="3">D-aminoacyl-tRNA deacylase</fullName>
    </recommendedName>
</protein>
<dbReference type="AlphaFoldDB" id="A0A0F9FGG2"/>
<dbReference type="GO" id="GO:0051500">
    <property type="term" value="F:D-tyrosyl-tRNA(Tyr) deacylase activity"/>
    <property type="evidence" value="ECO:0007669"/>
    <property type="project" value="TreeGrafter"/>
</dbReference>
<dbReference type="PANTHER" id="PTHR10472:SF5">
    <property type="entry name" value="D-AMINOACYL-TRNA DEACYLASE 1"/>
    <property type="match status" value="1"/>
</dbReference>
<dbReference type="InterPro" id="IPR003732">
    <property type="entry name" value="Daa-tRNA_deacyls_DTD"/>
</dbReference>
<dbReference type="GO" id="GO:0005737">
    <property type="term" value="C:cytoplasm"/>
    <property type="evidence" value="ECO:0007669"/>
    <property type="project" value="InterPro"/>
</dbReference>
<dbReference type="EMBL" id="LAZR01032681">
    <property type="protein sequence ID" value="KKL50222.1"/>
    <property type="molecule type" value="Genomic_DNA"/>
</dbReference>
<dbReference type="NCBIfam" id="TIGR00256">
    <property type="entry name" value="D-aminoacyl-tRNA deacylase"/>
    <property type="match status" value="1"/>
</dbReference>
<evidence type="ECO:0000256" key="1">
    <source>
        <dbReference type="ARBA" id="ARBA00009673"/>
    </source>
</evidence>
<comment type="caution">
    <text evidence="2">The sequence shown here is derived from an EMBL/GenBank/DDBJ whole genome shotgun (WGS) entry which is preliminary data.</text>
</comment>
<proteinExistence type="inferred from homology"/>
<evidence type="ECO:0008006" key="3">
    <source>
        <dbReference type="Google" id="ProtNLM"/>
    </source>
</evidence>
<gene>
    <name evidence="2" type="ORF">LCGC14_2307680</name>
</gene>
<sequence>MFLGHGKGFTPAFRLGHDSGMRIVIQRVSRAAVMVEGEAVASIGLGLLALVGVAQGDGEAEALRLARKCAEMRIFADGEGRFNLSLLDVGGEALVVSQFTLLANVRKGRRPSFVGAAAPESAEPLVAAFAQAMREAGVPTQTGRFGAKMTVELVNEGPVTIVLDSEELERPRRG</sequence>
<dbReference type="PANTHER" id="PTHR10472">
    <property type="entry name" value="D-TYROSYL-TRNA TYR DEACYLASE"/>
    <property type="match status" value="1"/>
</dbReference>
<dbReference type="InterPro" id="IPR023509">
    <property type="entry name" value="DTD-like_sf"/>
</dbReference>
<dbReference type="HAMAP" id="MF_00518">
    <property type="entry name" value="Deacylase_Dtd"/>
    <property type="match status" value="1"/>
</dbReference>
<dbReference type="FunFam" id="3.50.80.10:FF:000001">
    <property type="entry name" value="D-aminoacyl-tRNA deacylase"/>
    <property type="match status" value="1"/>
</dbReference>
<name>A0A0F9FGG2_9ZZZZ</name>
<dbReference type="Pfam" id="PF02580">
    <property type="entry name" value="Tyr_Deacylase"/>
    <property type="match status" value="1"/>
</dbReference>
<reference evidence="2" key="1">
    <citation type="journal article" date="2015" name="Nature">
        <title>Complex archaea that bridge the gap between prokaryotes and eukaryotes.</title>
        <authorList>
            <person name="Spang A."/>
            <person name="Saw J.H."/>
            <person name="Jorgensen S.L."/>
            <person name="Zaremba-Niedzwiedzka K."/>
            <person name="Martijn J."/>
            <person name="Lind A.E."/>
            <person name="van Eijk R."/>
            <person name="Schleper C."/>
            <person name="Guy L."/>
            <person name="Ettema T.J."/>
        </authorList>
    </citation>
    <scope>NUCLEOTIDE SEQUENCE</scope>
</reference>
<comment type="similarity">
    <text evidence="1">Belongs to the DTD family.</text>
</comment>
<evidence type="ECO:0000313" key="2">
    <source>
        <dbReference type="EMBL" id="KKL50222.1"/>
    </source>
</evidence>
<dbReference type="SUPFAM" id="SSF69500">
    <property type="entry name" value="DTD-like"/>
    <property type="match status" value="1"/>
</dbReference>
<organism evidence="2">
    <name type="scientific">marine sediment metagenome</name>
    <dbReference type="NCBI Taxonomy" id="412755"/>
    <lineage>
        <taxon>unclassified sequences</taxon>
        <taxon>metagenomes</taxon>
        <taxon>ecological metagenomes</taxon>
    </lineage>
</organism>
<accession>A0A0F9FGG2</accession>
<dbReference type="Gene3D" id="3.50.80.10">
    <property type="entry name" value="D-tyrosyl-tRNA(Tyr) deacylase"/>
    <property type="match status" value="1"/>
</dbReference>